<comment type="caution">
    <text evidence="2">The sequence shown here is derived from an EMBL/GenBank/DDBJ whole genome shotgun (WGS) entry which is preliminary data.</text>
</comment>
<sequence length="172" mass="17839">MTRMQLTFAFLAIGLAILSLTHADTLTSNKPECAPLQDLYRAWIAPCTGNLQSIPNTDADPRWKPCVCRSGFFPIAQAIENCTLTGTNQPPKITTKSIDTLCNGHVGYQAAEAQITPSPLVPALATSTNIAQQRRGGGGGGGGGSSAAGQHSLAYALAVSMILSVLVAATTI</sequence>
<gene>
    <name evidence="2" type="ORF">BGW38_008444</name>
</gene>
<evidence type="ECO:0000256" key="1">
    <source>
        <dbReference type="SAM" id="SignalP"/>
    </source>
</evidence>
<keyword evidence="3" id="KW-1185">Reference proteome</keyword>
<feature type="chain" id="PRO_5040261612" evidence="1">
    <location>
        <begin position="24"/>
        <end position="172"/>
    </location>
</feature>
<organism evidence="2 3">
    <name type="scientific">Lunasporangiospora selenospora</name>
    <dbReference type="NCBI Taxonomy" id="979761"/>
    <lineage>
        <taxon>Eukaryota</taxon>
        <taxon>Fungi</taxon>
        <taxon>Fungi incertae sedis</taxon>
        <taxon>Mucoromycota</taxon>
        <taxon>Mortierellomycotina</taxon>
        <taxon>Mortierellomycetes</taxon>
        <taxon>Mortierellales</taxon>
        <taxon>Mortierellaceae</taxon>
        <taxon>Lunasporangiospora</taxon>
    </lineage>
</organism>
<evidence type="ECO:0000313" key="3">
    <source>
        <dbReference type="Proteomes" id="UP000780801"/>
    </source>
</evidence>
<name>A0A9P6FY81_9FUNG</name>
<feature type="signal peptide" evidence="1">
    <location>
        <begin position="1"/>
        <end position="23"/>
    </location>
</feature>
<evidence type="ECO:0000313" key="2">
    <source>
        <dbReference type="EMBL" id="KAF9583813.1"/>
    </source>
</evidence>
<keyword evidence="1" id="KW-0732">Signal</keyword>
<dbReference type="OrthoDB" id="2443849at2759"/>
<proteinExistence type="predicted"/>
<dbReference type="AlphaFoldDB" id="A0A9P6FY81"/>
<dbReference type="EMBL" id="JAABOA010000581">
    <property type="protein sequence ID" value="KAF9583813.1"/>
    <property type="molecule type" value="Genomic_DNA"/>
</dbReference>
<reference evidence="2" key="1">
    <citation type="journal article" date="2020" name="Fungal Divers.">
        <title>Resolving the Mortierellaceae phylogeny through synthesis of multi-gene phylogenetics and phylogenomics.</title>
        <authorList>
            <person name="Vandepol N."/>
            <person name="Liber J."/>
            <person name="Desiro A."/>
            <person name="Na H."/>
            <person name="Kennedy M."/>
            <person name="Barry K."/>
            <person name="Grigoriev I.V."/>
            <person name="Miller A.N."/>
            <person name="O'Donnell K."/>
            <person name="Stajich J.E."/>
            <person name="Bonito G."/>
        </authorList>
    </citation>
    <scope>NUCLEOTIDE SEQUENCE</scope>
    <source>
        <strain evidence="2">KOD1015</strain>
    </source>
</reference>
<dbReference type="Proteomes" id="UP000780801">
    <property type="component" value="Unassembled WGS sequence"/>
</dbReference>
<accession>A0A9P6FY81</accession>
<protein>
    <submittedName>
        <fullName evidence="2">Uncharacterized protein</fullName>
    </submittedName>
</protein>